<evidence type="ECO:0000313" key="2">
    <source>
        <dbReference type="EMBL" id="GMM37256.1"/>
    </source>
</evidence>
<feature type="compositionally biased region" description="Acidic residues" evidence="1">
    <location>
        <begin position="140"/>
        <end position="153"/>
    </location>
</feature>
<evidence type="ECO:0000256" key="1">
    <source>
        <dbReference type="SAM" id="MobiDB-lite"/>
    </source>
</evidence>
<feature type="compositionally biased region" description="Polar residues" evidence="1">
    <location>
        <begin position="35"/>
        <end position="47"/>
    </location>
</feature>
<dbReference type="RefSeq" id="XP_064854252.1">
    <property type="nucleotide sequence ID" value="XM_064998180.1"/>
</dbReference>
<dbReference type="GeneID" id="90075231"/>
<reference evidence="2 3" key="1">
    <citation type="journal article" date="2023" name="Elife">
        <title>Identification of key yeast species and microbe-microbe interactions impacting larval growth of Drosophila in the wild.</title>
        <authorList>
            <person name="Mure A."/>
            <person name="Sugiura Y."/>
            <person name="Maeda R."/>
            <person name="Honda K."/>
            <person name="Sakurai N."/>
            <person name="Takahashi Y."/>
            <person name="Watada M."/>
            <person name="Katoh T."/>
            <person name="Gotoh A."/>
            <person name="Gotoh Y."/>
            <person name="Taniguchi I."/>
            <person name="Nakamura K."/>
            <person name="Hayashi T."/>
            <person name="Katayama T."/>
            <person name="Uemura T."/>
            <person name="Hattori Y."/>
        </authorList>
    </citation>
    <scope>NUCLEOTIDE SEQUENCE [LARGE SCALE GENOMIC DNA]</scope>
    <source>
        <strain evidence="2 3">SC-9</strain>
    </source>
</reference>
<dbReference type="EMBL" id="BTFZ01000011">
    <property type="protein sequence ID" value="GMM37256.1"/>
    <property type="molecule type" value="Genomic_DNA"/>
</dbReference>
<keyword evidence="3" id="KW-1185">Reference proteome</keyword>
<comment type="caution">
    <text evidence="2">The sequence shown here is derived from an EMBL/GenBank/DDBJ whole genome shotgun (WGS) entry which is preliminary data.</text>
</comment>
<protein>
    <submittedName>
        <fullName evidence="2">Uncharacterized protein</fullName>
    </submittedName>
</protein>
<dbReference type="Proteomes" id="UP001360560">
    <property type="component" value="Unassembled WGS sequence"/>
</dbReference>
<proteinExistence type="predicted"/>
<gene>
    <name evidence="2" type="ORF">DASC09_045810</name>
</gene>
<feature type="compositionally biased region" description="Polar residues" evidence="1">
    <location>
        <begin position="17"/>
        <end position="28"/>
    </location>
</feature>
<name>A0AAV5QR90_9ASCO</name>
<dbReference type="AlphaFoldDB" id="A0AAV5QR90"/>
<feature type="compositionally biased region" description="Basic and acidic residues" evidence="1">
    <location>
        <begin position="307"/>
        <end position="317"/>
    </location>
</feature>
<feature type="region of interest" description="Disordered" evidence="1">
    <location>
        <begin position="110"/>
        <end position="172"/>
    </location>
</feature>
<feature type="region of interest" description="Disordered" evidence="1">
    <location>
        <begin position="307"/>
        <end position="345"/>
    </location>
</feature>
<feature type="region of interest" description="Disordered" evidence="1">
    <location>
        <begin position="188"/>
        <end position="208"/>
    </location>
</feature>
<feature type="region of interest" description="Disordered" evidence="1">
    <location>
        <begin position="1"/>
        <end position="52"/>
    </location>
</feature>
<feature type="compositionally biased region" description="Acidic residues" evidence="1">
    <location>
        <begin position="318"/>
        <end position="339"/>
    </location>
</feature>
<sequence>MSNLANIPPSTPPRPSKQLSVITPQTPQDDYHITSPLSSTTATNTTPFSPPMKLKKNTFLSVPPSITKNTAKTPKTQRKVYSGVGSLITPDYTPKLKKRQDMYNSLVASMKSEQESECGGSLQKKQSILEQLESHAESQYETEEEEEEEEEEERSIVEPQTPTGPREIAQLPTDDFLTPIAKVLKTQTSLGDDFEEDNDLSSPSIRKQKGRRSLGIFQSRELRSFPPAVKTHEYKKINFNPNAEILLINKKGDHKVKKFDTSNRFDRDFQPKWLLGKLLSVENGEDKLEQVDDKAKKDDELVARLLEEYEEDGKNQECDEEEEEEKEEEEEEEEEEQGEYNDKEELMRFERSFYSRESFVV</sequence>
<accession>A0AAV5QR90</accession>
<organism evidence="2 3">
    <name type="scientific">Saccharomycopsis crataegensis</name>
    <dbReference type="NCBI Taxonomy" id="43959"/>
    <lineage>
        <taxon>Eukaryota</taxon>
        <taxon>Fungi</taxon>
        <taxon>Dikarya</taxon>
        <taxon>Ascomycota</taxon>
        <taxon>Saccharomycotina</taxon>
        <taxon>Saccharomycetes</taxon>
        <taxon>Saccharomycopsidaceae</taxon>
        <taxon>Saccharomycopsis</taxon>
    </lineage>
</organism>
<evidence type="ECO:0000313" key="3">
    <source>
        <dbReference type="Proteomes" id="UP001360560"/>
    </source>
</evidence>